<dbReference type="PROSITE" id="PS51332">
    <property type="entry name" value="B12_BINDING"/>
    <property type="match status" value="1"/>
</dbReference>
<dbReference type="InterPro" id="IPR003759">
    <property type="entry name" value="Cbl-bd_cap"/>
</dbReference>
<dbReference type="PROSITE" id="PS50937">
    <property type="entry name" value="HTH_MERR_2"/>
    <property type="match status" value="1"/>
</dbReference>
<reference evidence="7" key="2">
    <citation type="submission" date="2021-09" db="EMBL/GenBank/DDBJ databases">
        <authorList>
            <person name="Gilroy R."/>
        </authorList>
    </citation>
    <scope>NUCLEOTIDE SEQUENCE</scope>
    <source>
        <strain evidence="7">ChiGjej3B3-7470</strain>
    </source>
</reference>
<dbReference type="GO" id="GO:0003677">
    <property type="term" value="F:DNA binding"/>
    <property type="evidence" value="ECO:0007669"/>
    <property type="project" value="UniProtKB-KW"/>
</dbReference>
<dbReference type="CDD" id="cd01104">
    <property type="entry name" value="HTH_MlrA-CarA"/>
    <property type="match status" value="1"/>
</dbReference>
<keyword evidence="1" id="KW-0678">Repressor</keyword>
<dbReference type="PANTHER" id="PTHR30204">
    <property type="entry name" value="REDOX-CYCLING DRUG-SENSING TRANSCRIPTIONAL ACTIVATOR SOXR"/>
    <property type="match status" value="1"/>
</dbReference>
<dbReference type="InterPro" id="IPR000551">
    <property type="entry name" value="MerR-type_HTH_dom"/>
</dbReference>
<evidence type="ECO:0000313" key="7">
    <source>
        <dbReference type="EMBL" id="HJE52002.1"/>
    </source>
</evidence>
<dbReference type="GO" id="GO:0003700">
    <property type="term" value="F:DNA-binding transcription factor activity"/>
    <property type="evidence" value="ECO:0007669"/>
    <property type="project" value="InterPro"/>
</dbReference>
<dbReference type="Proteomes" id="UP000712713">
    <property type="component" value="Unassembled WGS sequence"/>
</dbReference>
<evidence type="ECO:0000259" key="6">
    <source>
        <dbReference type="PROSITE" id="PS51332"/>
    </source>
</evidence>
<evidence type="ECO:0000313" key="8">
    <source>
        <dbReference type="Proteomes" id="UP000712713"/>
    </source>
</evidence>
<evidence type="ECO:0000256" key="2">
    <source>
        <dbReference type="ARBA" id="ARBA00023015"/>
    </source>
</evidence>
<evidence type="ECO:0000256" key="1">
    <source>
        <dbReference type="ARBA" id="ARBA00022491"/>
    </source>
</evidence>
<evidence type="ECO:0000256" key="4">
    <source>
        <dbReference type="ARBA" id="ARBA00023163"/>
    </source>
</evidence>
<keyword evidence="3" id="KW-0238">DNA-binding</keyword>
<dbReference type="InterPro" id="IPR047057">
    <property type="entry name" value="MerR_fam"/>
</dbReference>
<organism evidence="7 8">
    <name type="scientific">Tessaracoccus flavescens</name>
    <dbReference type="NCBI Taxonomy" id="399497"/>
    <lineage>
        <taxon>Bacteria</taxon>
        <taxon>Bacillati</taxon>
        <taxon>Actinomycetota</taxon>
        <taxon>Actinomycetes</taxon>
        <taxon>Propionibacteriales</taxon>
        <taxon>Propionibacteriaceae</taxon>
        <taxon>Tessaracoccus</taxon>
    </lineage>
</organism>
<dbReference type="SUPFAM" id="SSF52242">
    <property type="entry name" value="Cobalamin (vitamin B12)-binding domain"/>
    <property type="match status" value="1"/>
</dbReference>
<dbReference type="GO" id="GO:0046872">
    <property type="term" value="F:metal ion binding"/>
    <property type="evidence" value="ECO:0007669"/>
    <property type="project" value="InterPro"/>
</dbReference>
<evidence type="ECO:0000259" key="5">
    <source>
        <dbReference type="PROSITE" id="PS50937"/>
    </source>
</evidence>
<sequence length="290" mass="30744">MQESQARYTVKQVAALTGVRETTLRVWERRYDVVTPHRSPSGYRLYDNNHVRALRAMASLVDDGVPASIAAETIKNSHAATPDRPTIAAYDLVAAATSLEPARLDGVLAEALAAAPIDHVADEWLLPELERLGDAWASGEASVAHEHFAAAGVIRALSKAYQAAGSPASDHLVLMGLPEGSHHELGLMSFASCLREHGIAVAYLGADVPLDDWIKAASDLKPRAAVVGVPQSANVTRAQALVDRLSELAPPVSIWVGGGRSEKIQRAHQLPHRMSDAATELATALSSGAA</sequence>
<dbReference type="Gene3D" id="1.10.1240.10">
    <property type="entry name" value="Methionine synthase domain"/>
    <property type="match status" value="1"/>
</dbReference>
<dbReference type="InterPro" id="IPR036594">
    <property type="entry name" value="Meth_synthase_dom"/>
</dbReference>
<dbReference type="PANTHER" id="PTHR30204:SF69">
    <property type="entry name" value="MERR-FAMILY TRANSCRIPTIONAL REGULATOR"/>
    <property type="match status" value="1"/>
</dbReference>
<dbReference type="SMART" id="SM00422">
    <property type="entry name" value="HTH_MERR"/>
    <property type="match status" value="1"/>
</dbReference>
<dbReference type="InterPro" id="IPR036724">
    <property type="entry name" value="Cobalamin-bd_sf"/>
</dbReference>
<gene>
    <name evidence="7" type="ORF">K8V15_08505</name>
</gene>
<comment type="caution">
    <text evidence="7">The sequence shown here is derived from an EMBL/GenBank/DDBJ whole genome shotgun (WGS) entry which is preliminary data.</text>
</comment>
<feature type="domain" description="HTH merR-type" evidence="5">
    <location>
        <begin position="7"/>
        <end position="76"/>
    </location>
</feature>
<dbReference type="EMBL" id="DYZF01000214">
    <property type="protein sequence ID" value="HJE52002.1"/>
    <property type="molecule type" value="Genomic_DNA"/>
</dbReference>
<protein>
    <submittedName>
        <fullName evidence="7">MerR family transcriptional regulator</fullName>
    </submittedName>
</protein>
<dbReference type="GO" id="GO:0031419">
    <property type="term" value="F:cobalamin binding"/>
    <property type="evidence" value="ECO:0007669"/>
    <property type="project" value="InterPro"/>
</dbReference>
<accession>A0A921EPT0</accession>
<dbReference type="InterPro" id="IPR006158">
    <property type="entry name" value="Cobalamin-bd"/>
</dbReference>
<proteinExistence type="predicted"/>
<dbReference type="AlphaFoldDB" id="A0A921EPT0"/>
<keyword evidence="2" id="KW-0805">Transcription regulation</keyword>
<dbReference type="Gene3D" id="1.10.1660.10">
    <property type="match status" value="1"/>
</dbReference>
<dbReference type="Pfam" id="PF13411">
    <property type="entry name" value="MerR_1"/>
    <property type="match status" value="1"/>
</dbReference>
<dbReference type="Pfam" id="PF02607">
    <property type="entry name" value="B12-binding_2"/>
    <property type="match status" value="1"/>
</dbReference>
<dbReference type="InterPro" id="IPR009061">
    <property type="entry name" value="DNA-bd_dom_put_sf"/>
</dbReference>
<dbReference type="CDD" id="cd02065">
    <property type="entry name" value="B12-binding_like"/>
    <property type="match status" value="1"/>
</dbReference>
<reference evidence="7" key="1">
    <citation type="journal article" date="2021" name="PeerJ">
        <title>Extensive microbial diversity within the chicken gut microbiome revealed by metagenomics and culture.</title>
        <authorList>
            <person name="Gilroy R."/>
            <person name="Ravi A."/>
            <person name="Getino M."/>
            <person name="Pursley I."/>
            <person name="Horton D.L."/>
            <person name="Alikhan N.F."/>
            <person name="Baker D."/>
            <person name="Gharbi K."/>
            <person name="Hall N."/>
            <person name="Watson M."/>
            <person name="Adriaenssens E.M."/>
            <person name="Foster-Nyarko E."/>
            <person name="Jarju S."/>
            <person name="Secka A."/>
            <person name="Antonio M."/>
            <person name="Oren A."/>
            <person name="Chaudhuri R.R."/>
            <person name="La Ragione R."/>
            <person name="Hildebrand F."/>
            <person name="Pallen M.J."/>
        </authorList>
    </citation>
    <scope>NUCLEOTIDE SEQUENCE</scope>
    <source>
        <strain evidence="7">ChiGjej3B3-7470</strain>
    </source>
</reference>
<dbReference type="Gene3D" id="3.40.50.280">
    <property type="entry name" value="Cobalamin-binding domain"/>
    <property type="match status" value="1"/>
</dbReference>
<dbReference type="SUPFAM" id="SSF46955">
    <property type="entry name" value="Putative DNA-binding domain"/>
    <property type="match status" value="1"/>
</dbReference>
<keyword evidence="4" id="KW-0804">Transcription</keyword>
<name>A0A921EPT0_9ACTN</name>
<feature type="domain" description="B12-binding" evidence="6">
    <location>
        <begin position="170"/>
        <end position="290"/>
    </location>
</feature>
<evidence type="ECO:0000256" key="3">
    <source>
        <dbReference type="ARBA" id="ARBA00023125"/>
    </source>
</evidence>
<dbReference type="Pfam" id="PF02310">
    <property type="entry name" value="B12-binding"/>
    <property type="match status" value="1"/>
</dbReference>